<dbReference type="SUPFAM" id="SSF52980">
    <property type="entry name" value="Restriction endonuclease-like"/>
    <property type="match status" value="1"/>
</dbReference>
<feature type="domain" description="FtsK" evidence="1">
    <location>
        <begin position="1"/>
        <end position="90"/>
    </location>
</feature>
<dbReference type="InterPro" id="IPR007560">
    <property type="entry name" value="Restrct_endonuc_IV_Mrr"/>
</dbReference>
<dbReference type="Proteomes" id="UP001209666">
    <property type="component" value="Unassembled WGS sequence"/>
</dbReference>
<protein>
    <submittedName>
        <fullName evidence="3">Restriction endonuclease</fullName>
        <ecNumber evidence="3">3.1.21.-</ecNumber>
    </submittedName>
</protein>
<reference evidence="3 4" key="1">
    <citation type="journal article" date="2021" name="ISME Commun">
        <title>Automated analysis of genomic sequences facilitates high-throughput and comprehensive description of bacteria.</title>
        <authorList>
            <person name="Hitch T.C.A."/>
        </authorList>
    </citation>
    <scope>NUCLEOTIDE SEQUENCE [LARGE SCALE GENOMIC DNA]</scope>
    <source>
        <strain evidence="3 4">Sanger_19</strain>
    </source>
</reference>
<dbReference type="Gene3D" id="3.40.1350.10">
    <property type="match status" value="1"/>
</dbReference>
<dbReference type="GO" id="GO:0016787">
    <property type="term" value="F:hydrolase activity"/>
    <property type="evidence" value="ECO:0007669"/>
    <property type="project" value="UniProtKB-KW"/>
</dbReference>
<dbReference type="GO" id="GO:0004519">
    <property type="term" value="F:endonuclease activity"/>
    <property type="evidence" value="ECO:0007669"/>
    <property type="project" value="UniProtKB-KW"/>
</dbReference>
<dbReference type="InterPro" id="IPR052906">
    <property type="entry name" value="Type_IV_Methyl-Rstrct_Enzyme"/>
</dbReference>
<dbReference type="InterPro" id="IPR002543">
    <property type="entry name" value="FtsK_dom"/>
</dbReference>
<dbReference type="Pfam" id="PF01580">
    <property type="entry name" value="FtsK_SpoIIIE"/>
    <property type="match status" value="1"/>
</dbReference>
<evidence type="ECO:0000259" key="2">
    <source>
        <dbReference type="Pfam" id="PF04471"/>
    </source>
</evidence>
<evidence type="ECO:0000313" key="3">
    <source>
        <dbReference type="EMBL" id="MCU6716623.1"/>
    </source>
</evidence>
<keyword evidence="3" id="KW-0255">Endonuclease</keyword>
<dbReference type="InterPro" id="IPR027417">
    <property type="entry name" value="P-loop_NTPase"/>
</dbReference>
<keyword evidence="3" id="KW-0540">Nuclease</keyword>
<evidence type="ECO:0000259" key="1">
    <source>
        <dbReference type="Pfam" id="PF01580"/>
    </source>
</evidence>
<dbReference type="EC" id="3.1.21.-" evidence="3"/>
<proteinExistence type="predicted"/>
<sequence>MIDCLISSNSSNTMRLIIFDKNNLSYFSYEDLPQLFIPVVSDDVKLSTVFDWLMKEMSERLHTFAAHKLKNYNDFNKNGFEHFPAIVFIVSEFHLVENYFSNNNTILQLLMRGNNAGIYFLFFSQFETKHLSIDLLEDLVHTYTPSQAKQILLNSGENSSNNLLDLNSIDDMDGKQFENYCISLLQQNGFSKIETTQAYGNHGIDILAEKDDITYAILCKCSSVNIGNSIIQQVYTGKSIYHKDIAVVITNQFFTQQAIDDSTILGVKLWDRNKLETMRSLIS</sequence>
<keyword evidence="3" id="KW-0378">Hydrolase</keyword>
<accession>A0ABT2SD20</accession>
<keyword evidence="4" id="KW-1185">Reference proteome</keyword>
<comment type="caution">
    <text evidence="3">The sequence shown here is derived from an EMBL/GenBank/DDBJ whole genome shotgun (WGS) entry which is preliminary data.</text>
</comment>
<gene>
    <name evidence="3" type="ORF">OCV43_04940</name>
</gene>
<dbReference type="Gene3D" id="3.40.50.300">
    <property type="entry name" value="P-loop containing nucleotide triphosphate hydrolases"/>
    <property type="match status" value="1"/>
</dbReference>
<dbReference type="Pfam" id="PF04471">
    <property type="entry name" value="Mrr_cat"/>
    <property type="match status" value="1"/>
</dbReference>
<dbReference type="PANTHER" id="PTHR30015">
    <property type="entry name" value="MRR RESTRICTION SYSTEM PROTEIN"/>
    <property type="match status" value="1"/>
</dbReference>
<dbReference type="EMBL" id="JAOQKI010000006">
    <property type="protein sequence ID" value="MCU6716623.1"/>
    <property type="molecule type" value="Genomic_DNA"/>
</dbReference>
<evidence type="ECO:0000313" key="4">
    <source>
        <dbReference type="Proteomes" id="UP001209666"/>
    </source>
</evidence>
<dbReference type="InterPro" id="IPR011335">
    <property type="entry name" value="Restrct_endonuc-II-like"/>
</dbReference>
<dbReference type="InterPro" id="IPR011856">
    <property type="entry name" value="tRNA_endonuc-like_dom_sf"/>
</dbReference>
<dbReference type="PANTHER" id="PTHR30015:SF6">
    <property type="entry name" value="SLL1429 PROTEIN"/>
    <property type="match status" value="1"/>
</dbReference>
<feature type="domain" description="Restriction endonuclease type IV Mrr" evidence="2">
    <location>
        <begin position="169"/>
        <end position="278"/>
    </location>
</feature>
<name>A0ABT2SD20_9FIRM</name>
<organism evidence="3 4">
    <name type="scientific">Roseburia amylophila</name>
    <dbReference type="NCBI Taxonomy" id="2981794"/>
    <lineage>
        <taxon>Bacteria</taxon>
        <taxon>Bacillati</taxon>
        <taxon>Bacillota</taxon>
        <taxon>Clostridia</taxon>
        <taxon>Lachnospirales</taxon>
        <taxon>Lachnospiraceae</taxon>
        <taxon>Roseburia</taxon>
    </lineage>
</organism>